<dbReference type="GeneID" id="93485754"/>
<dbReference type="SUPFAM" id="SSF109604">
    <property type="entry name" value="HD-domain/PDEase-like"/>
    <property type="match status" value="1"/>
</dbReference>
<evidence type="ECO:0000259" key="4">
    <source>
        <dbReference type="Pfam" id="PF21447"/>
    </source>
</evidence>
<dbReference type="RefSeq" id="WP_159823115.1">
    <property type="nucleotide sequence ID" value="NZ_CABWNB010000003.1"/>
</dbReference>
<proteinExistence type="inferred from homology"/>
<sequence length="531" mass="59441">MLWDEDYHTEQVGLIDLGSNSARMVVMSIEPNDAYRLVYQDKQLVRLSEGMQATGRLTEEAMARTLAAMQNFSHTAELLGVEKMLAVATAAMRSADNGILFRDEIESKTDIPLTIINGREEARLGYLGVINTLPYEDFVLFDLGGASTEVSLVRNRLLKETMSLPLGSLTLTEKFGTQDEVSSKALKAMGSYIKKILRSLPGIENTKLPLIGIGGTVRNLAKIHQRLVSYPIPKLHHYTMAPDAIYDMTEMLASRNFKERAQISGLGRDRADIITAGAFLIQTLLQFTGSEQLIISGNGLREGLFYNYYAMTRRQGQHFPESLLRQSVENFRNTLPLGNEEPMQYITKMALKLYDGLQPLHGFPARYREWLETTCRLHDVGMMINYYSHAQHSAYIIANSPLYGLTHREQATCALIAAFQDGISNKLRRFAQFAKLLTAEDLTVVKQLSTLLAIVKAFDATYDESVTSLAVSQPDETHAVLHLTARSATDIPLINANIEPHIKECNEEYPFTLSVEWDNADKAPETYDTLA</sequence>
<comment type="similarity">
    <text evidence="1">Belongs to the GppA/Ppx family.</text>
</comment>
<dbReference type="Gene3D" id="1.10.3210.10">
    <property type="entry name" value="Hypothetical protein af1432"/>
    <property type="match status" value="1"/>
</dbReference>
<dbReference type="InterPro" id="IPR003695">
    <property type="entry name" value="Ppx_GppA_N"/>
</dbReference>
<dbReference type="GO" id="GO:0008894">
    <property type="term" value="F:guanosine-5'-triphosphate,3'-diphosphate diphosphatase activity"/>
    <property type="evidence" value="ECO:0007669"/>
    <property type="project" value="UniProtKB-EC"/>
</dbReference>
<dbReference type="EC" id="3.6.1.11" evidence="5"/>
<dbReference type="EC" id="3.6.1.40" evidence="5"/>
<protein>
    <submittedName>
        <fullName evidence="5">Exopolyphosphatase/guanosine-5'-triphosphate, 3'-diphosphate pyrophosphatase</fullName>
        <ecNumber evidence="5">3.6.1.11</ecNumber>
        <ecNumber evidence="5">3.6.1.40</ecNumber>
    </submittedName>
</protein>
<dbReference type="CDD" id="cd24052">
    <property type="entry name" value="ASKHA_NBD_HpPPX-GppA-like"/>
    <property type="match status" value="1"/>
</dbReference>
<organism evidence="5 6">
    <name type="scientific">Negativicoccus succinicivorans</name>
    <dbReference type="NCBI Taxonomy" id="620903"/>
    <lineage>
        <taxon>Bacteria</taxon>
        <taxon>Bacillati</taxon>
        <taxon>Bacillota</taxon>
        <taxon>Negativicutes</taxon>
        <taxon>Veillonellales</taxon>
        <taxon>Veillonellaceae</taxon>
        <taxon>Negativicoccus</taxon>
    </lineage>
</organism>
<gene>
    <name evidence="5" type="ORF">HNR45_000476</name>
</gene>
<comment type="caution">
    <text evidence="5">The sequence shown here is derived from an EMBL/GenBank/DDBJ whole genome shotgun (WGS) entry which is preliminary data.</text>
</comment>
<keyword evidence="6" id="KW-1185">Reference proteome</keyword>
<dbReference type="Pfam" id="PF02541">
    <property type="entry name" value="Ppx-GppA"/>
    <property type="match status" value="1"/>
</dbReference>
<evidence type="ECO:0000259" key="3">
    <source>
        <dbReference type="Pfam" id="PF02541"/>
    </source>
</evidence>
<keyword evidence="2 5" id="KW-0378">Hydrolase</keyword>
<feature type="domain" description="Ppx/GppA phosphatase C-terminal" evidence="4">
    <location>
        <begin position="343"/>
        <end position="497"/>
    </location>
</feature>
<dbReference type="InterPro" id="IPR048950">
    <property type="entry name" value="Ppx_GppA_C"/>
</dbReference>
<dbReference type="PIRSF" id="PIRSF001267">
    <property type="entry name" value="Pyrophosphatase_GppA_Ppx"/>
    <property type="match status" value="1"/>
</dbReference>
<dbReference type="PANTHER" id="PTHR30005:SF0">
    <property type="entry name" value="RETROGRADE REGULATION PROTEIN 2"/>
    <property type="match status" value="1"/>
</dbReference>
<dbReference type="PANTHER" id="PTHR30005">
    <property type="entry name" value="EXOPOLYPHOSPHATASE"/>
    <property type="match status" value="1"/>
</dbReference>
<dbReference type="GO" id="GO:0006357">
    <property type="term" value="P:regulation of transcription by RNA polymerase II"/>
    <property type="evidence" value="ECO:0007669"/>
    <property type="project" value="TreeGrafter"/>
</dbReference>
<evidence type="ECO:0000256" key="1">
    <source>
        <dbReference type="ARBA" id="ARBA00007125"/>
    </source>
</evidence>
<dbReference type="EMBL" id="JACHHI010000002">
    <property type="protein sequence ID" value="MBB6477446.1"/>
    <property type="molecule type" value="Genomic_DNA"/>
</dbReference>
<dbReference type="Pfam" id="PF21447">
    <property type="entry name" value="Ppx-GppA_III"/>
    <property type="match status" value="1"/>
</dbReference>
<dbReference type="GO" id="GO:0004309">
    <property type="term" value="F:exopolyphosphatase activity"/>
    <property type="evidence" value="ECO:0007669"/>
    <property type="project" value="UniProtKB-EC"/>
</dbReference>
<name>A0A841R0X6_9FIRM</name>
<dbReference type="Proteomes" id="UP000591941">
    <property type="component" value="Unassembled WGS sequence"/>
</dbReference>
<dbReference type="InterPro" id="IPR030673">
    <property type="entry name" value="PyroPPase_GppA_Ppx"/>
</dbReference>
<dbReference type="SUPFAM" id="SSF53067">
    <property type="entry name" value="Actin-like ATPase domain"/>
    <property type="match status" value="2"/>
</dbReference>
<dbReference type="InterPro" id="IPR043129">
    <property type="entry name" value="ATPase_NBD"/>
</dbReference>
<dbReference type="InterPro" id="IPR050273">
    <property type="entry name" value="GppA/Ppx_hydrolase"/>
</dbReference>
<reference evidence="5 6" key="1">
    <citation type="submission" date="2020-08" db="EMBL/GenBank/DDBJ databases">
        <title>Genomic Encyclopedia of Type Strains, Phase IV (KMG-IV): sequencing the most valuable type-strain genomes for metagenomic binning, comparative biology and taxonomic classification.</title>
        <authorList>
            <person name="Goeker M."/>
        </authorList>
    </citation>
    <scope>NUCLEOTIDE SEQUENCE [LARGE SCALE GENOMIC DNA]</scope>
    <source>
        <strain evidence="5 6">DSM 21255</strain>
    </source>
</reference>
<dbReference type="AlphaFoldDB" id="A0A841R0X6"/>
<accession>A0A841R0X6</accession>
<evidence type="ECO:0000313" key="5">
    <source>
        <dbReference type="EMBL" id="MBB6477446.1"/>
    </source>
</evidence>
<evidence type="ECO:0000256" key="2">
    <source>
        <dbReference type="ARBA" id="ARBA00022801"/>
    </source>
</evidence>
<dbReference type="Gene3D" id="3.30.420.150">
    <property type="entry name" value="Exopolyphosphatase. Domain 2"/>
    <property type="match status" value="1"/>
</dbReference>
<evidence type="ECO:0000313" key="6">
    <source>
        <dbReference type="Proteomes" id="UP000591941"/>
    </source>
</evidence>
<dbReference type="OrthoDB" id="9807195at2"/>
<dbReference type="Gene3D" id="3.30.420.40">
    <property type="match status" value="1"/>
</dbReference>
<feature type="domain" description="Ppx/GppA phosphatase N-terminal" evidence="3">
    <location>
        <begin position="33"/>
        <end position="307"/>
    </location>
</feature>